<organism evidence="2 3">
    <name type="scientific">Peptoniphilus indolicus</name>
    <dbReference type="NCBI Taxonomy" id="33030"/>
    <lineage>
        <taxon>Bacteria</taxon>
        <taxon>Bacillati</taxon>
        <taxon>Bacillota</taxon>
        <taxon>Tissierellia</taxon>
        <taxon>Tissierellales</taxon>
        <taxon>Peptoniphilaceae</taxon>
        <taxon>Peptoniphilus</taxon>
    </lineage>
</organism>
<evidence type="ECO:0000256" key="1">
    <source>
        <dbReference type="ARBA" id="ARBA00010759"/>
    </source>
</evidence>
<gene>
    <name evidence="2" type="ORF">NCTC11088_00225</name>
</gene>
<dbReference type="InterPro" id="IPR023635">
    <property type="entry name" value="Peptide_deformylase"/>
</dbReference>
<comment type="similarity">
    <text evidence="1">Belongs to the polypeptide deformylase family.</text>
</comment>
<dbReference type="Pfam" id="PF01327">
    <property type="entry name" value="Pep_deformylase"/>
    <property type="match status" value="1"/>
</dbReference>
<protein>
    <submittedName>
        <fullName evidence="2">Peptide deformylase</fullName>
    </submittedName>
</protein>
<dbReference type="Proteomes" id="UP000254777">
    <property type="component" value="Unassembled WGS sequence"/>
</dbReference>
<evidence type="ECO:0000313" key="2">
    <source>
        <dbReference type="EMBL" id="SUB74480.1"/>
    </source>
</evidence>
<dbReference type="EMBL" id="UGTH01000001">
    <property type="protein sequence ID" value="SUB74480.1"/>
    <property type="molecule type" value="Genomic_DNA"/>
</dbReference>
<dbReference type="GO" id="GO:0042586">
    <property type="term" value="F:peptide deformylase activity"/>
    <property type="evidence" value="ECO:0007669"/>
    <property type="project" value="InterPro"/>
</dbReference>
<reference evidence="2 3" key="1">
    <citation type="submission" date="2018-06" db="EMBL/GenBank/DDBJ databases">
        <authorList>
            <consortium name="Pathogen Informatics"/>
            <person name="Doyle S."/>
        </authorList>
    </citation>
    <scope>NUCLEOTIDE SEQUENCE [LARGE SCALE GENOMIC DNA]</scope>
    <source>
        <strain evidence="2 3">NCTC11088</strain>
    </source>
</reference>
<dbReference type="InterPro" id="IPR036821">
    <property type="entry name" value="Peptide_deformylase_sf"/>
</dbReference>
<sequence length="47" mass="5171">MASNMIGYKENIIIVPMERVDVVMINPTIKAKSKPYETEEGCLSLGG</sequence>
<proteinExistence type="inferred from homology"/>
<dbReference type="AlphaFoldDB" id="A0A379D9J1"/>
<name>A0A379D9J1_9FIRM</name>
<dbReference type="SUPFAM" id="SSF56420">
    <property type="entry name" value="Peptide deformylase"/>
    <property type="match status" value="1"/>
</dbReference>
<evidence type="ECO:0000313" key="3">
    <source>
        <dbReference type="Proteomes" id="UP000254777"/>
    </source>
</evidence>
<accession>A0A379D9J1</accession>
<dbReference type="Gene3D" id="3.90.45.10">
    <property type="entry name" value="Peptide deformylase"/>
    <property type="match status" value="1"/>
</dbReference>